<evidence type="ECO:0000256" key="1">
    <source>
        <dbReference type="ARBA" id="ARBA00022450"/>
    </source>
</evidence>
<dbReference type="PROSITE" id="PS50075">
    <property type="entry name" value="CARRIER"/>
    <property type="match status" value="1"/>
</dbReference>
<dbReference type="InterPro" id="IPR013968">
    <property type="entry name" value="PKS_KR"/>
</dbReference>
<keyword evidence="1" id="KW-0596">Phosphopantetheine</keyword>
<dbReference type="SMART" id="SM00822">
    <property type="entry name" value="PKS_KR"/>
    <property type="match status" value="1"/>
</dbReference>
<dbReference type="GO" id="GO:0044550">
    <property type="term" value="P:secondary metabolite biosynthetic process"/>
    <property type="evidence" value="ECO:0007669"/>
    <property type="project" value="TreeGrafter"/>
</dbReference>
<reference evidence="5" key="1">
    <citation type="submission" date="2023-02" db="EMBL/GenBank/DDBJ databases">
        <title>Colletotrichum kahawae CIFC_Que2 genome sequencing and assembly.</title>
        <authorList>
            <person name="Baroncelli R."/>
        </authorList>
    </citation>
    <scope>NUCLEOTIDE SEQUENCE</scope>
    <source>
        <strain evidence="5">CIFC_Que2</strain>
    </source>
</reference>
<evidence type="ECO:0000313" key="6">
    <source>
        <dbReference type="Proteomes" id="UP001281614"/>
    </source>
</evidence>
<dbReference type="Pfam" id="PF08659">
    <property type="entry name" value="KR"/>
    <property type="match status" value="1"/>
</dbReference>
<dbReference type="InterPro" id="IPR036736">
    <property type="entry name" value="ACP-like_sf"/>
</dbReference>
<dbReference type="Proteomes" id="UP001281614">
    <property type="component" value="Unassembled WGS sequence"/>
</dbReference>
<dbReference type="InterPro" id="IPR009081">
    <property type="entry name" value="PP-bd_ACP"/>
</dbReference>
<gene>
    <name evidence="5" type="ORF">CKAH01_11484</name>
</gene>
<organism evidence="5 6">
    <name type="scientific">Colletotrichum kahawae</name>
    <name type="common">Coffee berry disease fungus</name>
    <dbReference type="NCBI Taxonomy" id="34407"/>
    <lineage>
        <taxon>Eukaryota</taxon>
        <taxon>Fungi</taxon>
        <taxon>Dikarya</taxon>
        <taxon>Ascomycota</taxon>
        <taxon>Pezizomycotina</taxon>
        <taxon>Sordariomycetes</taxon>
        <taxon>Hypocreomycetidae</taxon>
        <taxon>Glomerellales</taxon>
        <taxon>Glomerellaceae</taxon>
        <taxon>Colletotrichum</taxon>
        <taxon>Colletotrichum gloeosporioides species complex</taxon>
    </lineage>
</organism>
<dbReference type="EMBL" id="VYYT01000006">
    <property type="protein sequence ID" value="KAK2779064.1"/>
    <property type="molecule type" value="Genomic_DNA"/>
</dbReference>
<keyword evidence="6" id="KW-1185">Reference proteome</keyword>
<evidence type="ECO:0000259" key="4">
    <source>
        <dbReference type="PROSITE" id="PS50075"/>
    </source>
</evidence>
<dbReference type="Gene3D" id="3.40.50.720">
    <property type="entry name" value="NAD(P)-binding Rossmann-like Domain"/>
    <property type="match status" value="1"/>
</dbReference>
<sequence>MIIIVYDSVASWMVDHGARYLAFTSGSGATKPAAKELVDNVVKRGVNVKAFACDISQKEAFAAAFDEIKAEFPPIAGVLTCAMQLQDSTFERMTIDDYVAAIRPKVQGTRNLHDMPPKNLDFFICLSSVGGIVGSRRQGNYNTGNTYQDALMHNRRAHGLKGTSINVGVVLGMGTTAERGEILTYLKSRAMIVVCEKELLATVQAAMADELPIQSVDLDSSRAASAYGVDSWVAVEVRAWVFKDAKSDVSVFDILSNAPVSQLAENIAAKSQLVSASVRNLENTKDL</sequence>
<keyword evidence="3" id="KW-0560">Oxidoreductase</keyword>
<evidence type="ECO:0000256" key="2">
    <source>
        <dbReference type="ARBA" id="ARBA00022553"/>
    </source>
</evidence>
<dbReference type="InterPro" id="IPR050091">
    <property type="entry name" value="PKS_NRPS_Biosynth_Enz"/>
</dbReference>
<evidence type="ECO:0000256" key="3">
    <source>
        <dbReference type="ARBA" id="ARBA00023002"/>
    </source>
</evidence>
<accession>A0AAD9YTM8</accession>
<dbReference type="PANTHER" id="PTHR43775:SF29">
    <property type="entry name" value="ASPERFURANONE POLYKETIDE SYNTHASE AFOG-RELATED"/>
    <property type="match status" value="1"/>
</dbReference>
<evidence type="ECO:0000313" key="5">
    <source>
        <dbReference type="EMBL" id="KAK2779064.1"/>
    </source>
</evidence>
<proteinExistence type="predicted"/>
<dbReference type="Pfam" id="PF23297">
    <property type="entry name" value="ACP_SdgA_C"/>
    <property type="match status" value="1"/>
</dbReference>
<dbReference type="PANTHER" id="PTHR43775">
    <property type="entry name" value="FATTY ACID SYNTHASE"/>
    <property type="match status" value="1"/>
</dbReference>
<dbReference type="SUPFAM" id="SSF51735">
    <property type="entry name" value="NAD(P)-binding Rossmann-fold domains"/>
    <property type="match status" value="1"/>
</dbReference>
<feature type="domain" description="Carrier" evidence="4">
    <location>
        <begin position="194"/>
        <end position="271"/>
    </location>
</feature>
<dbReference type="GO" id="GO:0006633">
    <property type="term" value="P:fatty acid biosynthetic process"/>
    <property type="evidence" value="ECO:0007669"/>
    <property type="project" value="TreeGrafter"/>
</dbReference>
<dbReference type="InterPro" id="IPR057326">
    <property type="entry name" value="KR_dom"/>
</dbReference>
<comment type="caution">
    <text evidence="5">The sequence shown here is derived from an EMBL/GenBank/DDBJ whole genome shotgun (WGS) entry which is preliminary data.</text>
</comment>
<name>A0AAD9YTM8_COLKA</name>
<keyword evidence="2" id="KW-0597">Phosphoprotein</keyword>
<dbReference type="InterPro" id="IPR036291">
    <property type="entry name" value="NAD(P)-bd_dom_sf"/>
</dbReference>
<dbReference type="GO" id="GO:0016491">
    <property type="term" value="F:oxidoreductase activity"/>
    <property type="evidence" value="ECO:0007669"/>
    <property type="project" value="UniProtKB-KW"/>
</dbReference>
<dbReference type="GO" id="GO:0004312">
    <property type="term" value="F:fatty acid synthase activity"/>
    <property type="evidence" value="ECO:0007669"/>
    <property type="project" value="TreeGrafter"/>
</dbReference>
<dbReference type="SUPFAM" id="SSF47336">
    <property type="entry name" value="ACP-like"/>
    <property type="match status" value="1"/>
</dbReference>
<dbReference type="AlphaFoldDB" id="A0AAD9YTM8"/>
<protein>
    <recommendedName>
        <fullName evidence="4">Carrier domain-containing protein</fullName>
    </recommendedName>
</protein>